<sequence length="64" mass="7159">MRMVDCCTISSNVVVQTPICIWRDHGKKHPLILVLKTTASKIKATVEENLSQRHGFGKQVGKQV</sequence>
<dbReference type="RefSeq" id="XP_009835966.1">
    <property type="nucleotide sequence ID" value="XM_009837664.1"/>
</dbReference>
<gene>
    <name evidence="1" type="ORF">H257_10917</name>
</gene>
<dbReference type="GeneID" id="20812913"/>
<dbReference type="AlphaFoldDB" id="W4G5U8"/>
<name>W4G5U8_APHAT</name>
<protein>
    <submittedName>
        <fullName evidence="1">Uncharacterized protein</fullName>
    </submittedName>
</protein>
<accession>W4G5U8</accession>
<dbReference type="VEuPathDB" id="FungiDB:H257_10917"/>
<proteinExistence type="predicted"/>
<evidence type="ECO:0000313" key="1">
    <source>
        <dbReference type="EMBL" id="ETV74308.1"/>
    </source>
</evidence>
<reference evidence="1" key="1">
    <citation type="submission" date="2013-12" db="EMBL/GenBank/DDBJ databases">
        <title>The Genome Sequence of Aphanomyces astaci APO3.</title>
        <authorList>
            <consortium name="The Broad Institute Genomics Platform"/>
            <person name="Russ C."/>
            <person name="Tyler B."/>
            <person name="van West P."/>
            <person name="Dieguez-Uribeondo J."/>
            <person name="Young S.K."/>
            <person name="Zeng Q."/>
            <person name="Gargeya S."/>
            <person name="Fitzgerald M."/>
            <person name="Abouelleil A."/>
            <person name="Alvarado L."/>
            <person name="Chapman S.B."/>
            <person name="Gainer-Dewar J."/>
            <person name="Goldberg J."/>
            <person name="Griggs A."/>
            <person name="Gujja S."/>
            <person name="Hansen M."/>
            <person name="Howarth C."/>
            <person name="Imamovic A."/>
            <person name="Ireland A."/>
            <person name="Larimer J."/>
            <person name="McCowan C."/>
            <person name="Murphy C."/>
            <person name="Pearson M."/>
            <person name="Poon T.W."/>
            <person name="Priest M."/>
            <person name="Roberts A."/>
            <person name="Saif S."/>
            <person name="Shea T."/>
            <person name="Sykes S."/>
            <person name="Wortman J."/>
            <person name="Nusbaum C."/>
            <person name="Birren B."/>
        </authorList>
    </citation>
    <scope>NUCLEOTIDE SEQUENCE [LARGE SCALE GENOMIC DNA]</scope>
    <source>
        <strain evidence="1">APO3</strain>
    </source>
</reference>
<dbReference type="EMBL" id="KI913144">
    <property type="protein sequence ID" value="ETV74308.1"/>
    <property type="molecule type" value="Genomic_DNA"/>
</dbReference>
<organism evidence="1">
    <name type="scientific">Aphanomyces astaci</name>
    <name type="common">Crayfish plague agent</name>
    <dbReference type="NCBI Taxonomy" id="112090"/>
    <lineage>
        <taxon>Eukaryota</taxon>
        <taxon>Sar</taxon>
        <taxon>Stramenopiles</taxon>
        <taxon>Oomycota</taxon>
        <taxon>Saprolegniomycetes</taxon>
        <taxon>Saprolegniales</taxon>
        <taxon>Verrucalvaceae</taxon>
        <taxon>Aphanomyces</taxon>
    </lineage>
</organism>